<dbReference type="InterPro" id="IPR029132">
    <property type="entry name" value="CBAH/NAAA_C"/>
</dbReference>
<name>F8X4H3_9BACT</name>
<comment type="caution">
    <text evidence="5">The sequence shown here is derived from an EMBL/GenBank/DDBJ whole genome shotgun (WGS) entry which is preliminary data.</text>
</comment>
<dbReference type="RefSeq" id="WP_006844499.1">
    <property type="nucleotide sequence ID" value="NZ_AQWJ01000010.1"/>
</dbReference>
<evidence type="ECO:0000313" key="5">
    <source>
        <dbReference type="EMBL" id="EGK04979.1"/>
    </source>
</evidence>
<evidence type="ECO:0000313" key="6">
    <source>
        <dbReference type="Proteomes" id="UP000006420"/>
    </source>
</evidence>
<dbReference type="GO" id="GO:0016787">
    <property type="term" value="F:hydrolase activity"/>
    <property type="evidence" value="ECO:0007669"/>
    <property type="project" value="UniProtKB-KW"/>
</dbReference>
<dbReference type="InterPro" id="IPR029055">
    <property type="entry name" value="Ntn_hydrolases_N"/>
</dbReference>
<dbReference type="Gene3D" id="3.60.60.10">
    <property type="entry name" value="Penicillin V Acylase, Chain A"/>
    <property type="match status" value="1"/>
</dbReference>
<dbReference type="Proteomes" id="UP000006420">
    <property type="component" value="Unassembled WGS sequence"/>
</dbReference>
<evidence type="ECO:0000259" key="4">
    <source>
        <dbReference type="Pfam" id="PF02275"/>
    </source>
</evidence>
<keyword evidence="3" id="KW-0732">Signal</keyword>
<dbReference type="EMBL" id="ADLW01000019">
    <property type="protein sequence ID" value="EGK04979.1"/>
    <property type="molecule type" value="Genomic_DNA"/>
</dbReference>
<accession>F8X4H3</accession>
<evidence type="ECO:0000256" key="1">
    <source>
        <dbReference type="ARBA" id="ARBA00006625"/>
    </source>
</evidence>
<feature type="chain" id="PRO_5003380164" description="Choloylglycine hydrolase/NAAA C-terminal domain-containing protein" evidence="3">
    <location>
        <begin position="20"/>
        <end position="360"/>
    </location>
</feature>
<evidence type="ECO:0000256" key="3">
    <source>
        <dbReference type="SAM" id="SignalP"/>
    </source>
</evidence>
<reference evidence="5 6" key="1">
    <citation type="submission" date="2011-04" db="EMBL/GenBank/DDBJ databases">
        <title>The Genome Sequence of Dysgonomonas mossii DSM 22836.</title>
        <authorList>
            <consortium name="The Broad Institute Genome Sequencing Platform"/>
            <person name="Earl A."/>
            <person name="Ward D."/>
            <person name="Feldgarden M."/>
            <person name="Gevers D."/>
            <person name="Pudlo N."/>
            <person name="Martens E."/>
            <person name="Allen-Vercoe E."/>
            <person name="Young S.K."/>
            <person name="Zeng Q."/>
            <person name="Gargeya S."/>
            <person name="Fitzgerald M."/>
            <person name="Haas B."/>
            <person name="Abouelleil A."/>
            <person name="Alvarado L."/>
            <person name="Arachchi H.M."/>
            <person name="Berlin A."/>
            <person name="Brown A."/>
            <person name="Chapman S.B."/>
            <person name="Chen Z."/>
            <person name="Dunbar C."/>
            <person name="Freedman E."/>
            <person name="Gearin G."/>
            <person name="Gellesch M."/>
            <person name="Goldberg J."/>
            <person name="Griggs A."/>
            <person name="Gujja S."/>
            <person name="Heiman D."/>
            <person name="Howarth C."/>
            <person name="Larson L."/>
            <person name="Lui A."/>
            <person name="MacDonald P.J.P."/>
            <person name="Mehta T."/>
            <person name="Montmayeur A."/>
            <person name="Murphy C."/>
            <person name="Neiman D."/>
            <person name="Pearson M."/>
            <person name="Priest M."/>
            <person name="Roberts A."/>
            <person name="Saif S."/>
            <person name="Shea T."/>
            <person name="Shenoy N."/>
            <person name="Sisk P."/>
            <person name="Stolte C."/>
            <person name="Sykes S."/>
            <person name="Yandava C."/>
            <person name="Wortman J."/>
            <person name="Nusbaum C."/>
            <person name="Birren B."/>
        </authorList>
    </citation>
    <scope>NUCLEOTIDE SEQUENCE [LARGE SCALE GENOMIC DNA]</scope>
    <source>
        <strain evidence="5 6">DSM 22836</strain>
    </source>
</reference>
<dbReference type="SUPFAM" id="SSF56235">
    <property type="entry name" value="N-terminal nucleophile aminohydrolases (Ntn hydrolases)"/>
    <property type="match status" value="1"/>
</dbReference>
<feature type="domain" description="Choloylglycine hydrolase/NAAA C-terminal" evidence="4">
    <location>
        <begin position="24"/>
        <end position="336"/>
    </location>
</feature>
<dbReference type="GeneID" id="78083736"/>
<dbReference type="InterPro" id="IPR052193">
    <property type="entry name" value="Peptidase_C59"/>
</dbReference>
<dbReference type="SMR" id="F8X4H3"/>
<dbReference type="PANTHER" id="PTHR35527">
    <property type="entry name" value="CHOLOYLGLYCINE HYDROLASE"/>
    <property type="match status" value="1"/>
</dbReference>
<dbReference type="PANTHER" id="PTHR35527:SF2">
    <property type="entry name" value="HYDROLASE"/>
    <property type="match status" value="1"/>
</dbReference>
<dbReference type="MEROPS" id="C59.001"/>
<dbReference type="HOGENOM" id="CLU_045206_1_2_10"/>
<keyword evidence="6" id="KW-1185">Reference proteome</keyword>
<dbReference type="CDD" id="cd00542">
    <property type="entry name" value="Ntn_PVA"/>
    <property type="match status" value="1"/>
</dbReference>
<organism evidence="5 6">
    <name type="scientific">Dysgonomonas mossii DSM 22836</name>
    <dbReference type="NCBI Taxonomy" id="742767"/>
    <lineage>
        <taxon>Bacteria</taxon>
        <taxon>Pseudomonadati</taxon>
        <taxon>Bacteroidota</taxon>
        <taxon>Bacteroidia</taxon>
        <taxon>Bacteroidales</taxon>
        <taxon>Dysgonomonadaceae</taxon>
        <taxon>Dysgonomonas</taxon>
    </lineage>
</organism>
<evidence type="ECO:0000256" key="2">
    <source>
        <dbReference type="ARBA" id="ARBA00022801"/>
    </source>
</evidence>
<dbReference type="AlphaFoldDB" id="F8X4H3"/>
<protein>
    <recommendedName>
        <fullName evidence="4">Choloylglycine hydrolase/NAAA C-terminal domain-containing protein</fullName>
    </recommendedName>
</protein>
<feature type="signal peptide" evidence="3">
    <location>
        <begin position="1"/>
        <end position="19"/>
    </location>
</feature>
<dbReference type="eggNOG" id="COG3049">
    <property type="taxonomic scope" value="Bacteria"/>
</dbReference>
<dbReference type="Pfam" id="PF02275">
    <property type="entry name" value="CBAH"/>
    <property type="match status" value="1"/>
</dbReference>
<gene>
    <name evidence="5" type="ORF">HMPREF9456_03132</name>
</gene>
<comment type="similarity">
    <text evidence="1">Belongs to the peptidase C59 family.</text>
</comment>
<keyword evidence="2" id="KW-0378">Hydrolase</keyword>
<sequence length="360" mass="40341">MNSKQSLILLAIIILQLQASINACTGITLKSSDGTVVPARTIEWAESVMNTMYMVVPRHQQLQSLTPSGMDGMKFTSKYGFIGLSVEQKEFMVEGVNERGLSAGLFYFPNYGKYPSYDPTQKERSLADFQLVSYVLGECETVDEVKEKLKNIRVTNIDPRSSTVHWRFTEPSGRQIVLEIVDEIMHFYDNPLGVLTNSPGLEWHWTNLNNYINLQPGTPAEHNFGPLQMKAFGHGAGLLGLPGDFTPPSRFVRATFFQLTTAQQSSAPESVFQAFHILNNFDIPTGTEQDLGKASANVPSATQFTVATDTRNCIIYYRTMYNSNIRCIDLKAIDFDKVKYYSMPLDSVKKQPVESVNIKS</sequence>
<dbReference type="OrthoDB" id="9794717at2"/>
<proteinExistence type="inferred from homology"/>